<evidence type="ECO:0000313" key="3">
    <source>
        <dbReference type="Proteomes" id="UP000642673"/>
    </source>
</evidence>
<comment type="caution">
    <text evidence="2">The sequence shown here is derived from an EMBL/GenBank/DDBJ whole genome shotgun (WGS) entry which is preliminary data.</text>
</comment>
<keyword evidence="3" id="KW-1185">Reference proteome</keyword>
<dbReference type="SUPFAM" id="SSF52540">
    <property type="entry name" value="P-loop containing nucleoside triphosphate hydrolases"/>
    <property type="match status" value="1"/>
</dbReference>
<evidence type="ECO:0000256" key="1">
    <source>
        <dbReference type="SAM" id="MobiDB-lite"/>
    </source>
</evidence>
<dbReference type="GO" id="GO:0005524">
    <property type="term" value="F:ATP binding"/>
    <property type="evidence" value="ECO:0007669"/>
    <property type="project" value="UniProtKB-KW"/>
</dbReference>
<protein>
    <submittedName>
        <fullName evidence="2">ATP-binding protein</fullName>
    </submittedName>
</protein>
<organism evidence="2 3">
    <name type="scientific">Streptomyces cirratus</name>
    <dbReference type="NCBI Taxonomy" id="68187"/>
    <lineage>
        <taxon>Bacteria</taxon>
        <taxon>Bacillati</taxon>
        <taxon>Actinomycetota</taxon>
        <taxon>Actinomycetes</taxon>
        <taxon>Kitasatosporales</taxon>
        <taxon>Streptomycetaceae</taxon>
        <taxon>Streptomyces</taxon>
    </lineage>
</organism>
<dbReference type="EMBL" id="BMVP01000002">
    <property type="protein sequence ID" value="GHB49092.1"/>
    <property type="molecule type" value="Genomic_DNA"/>
</dbReference>
<evidence type="ECO:0000313" key="2">
    <source>
        <dbReference type="EMBL" id="GHB49092.1"/>
    </source>
</evidence>
<dbReference type="Gene3D" id="3.40.50.300">
    <property type="entry name" value="P-loop containing nucleotide triphosphate hydrolases"/>
    <property type="match status" value="1"/>
</dbReference>
<accession>A0ABQ3ET75</accession>
<dbReference type="InterPro" id="IPR027417">
    <property type="entry name" value="P-loop_NTPase"/>
</dbReference>
<keyword evidence="2" id="KW-0547">Nucleotide-binding</keyword>
<sequence>MSGAEPGGAAPGGSEPGGADYRPFTEAGEAITVRRFGVPALTGTLGGVPAQRRADVPAAVPVEAQAGRVRDLRGTGARGPRWLGFAAGDIVVVSGLPGGGKSTLIKRAAGVGAIDSQDTRERWERRMPGALPYGVYRPLVRLDHYWGLWRTLRSGASAVVHDCGSQAWVRGLLAAVARRRGRALHLLLLDTTAQEALSGQAERGRGVSAYAFARHRAAVTRLLRAAEAGRPPAGCATVTLLDRPSAAAVTHITFR</sequence>
<dbReference type="Proteomes" id="UP000642673">
    <property type="component" value="Unassembled WGS sequence"/>
</dbReference>
<gene>
    <name evidence="2" type="ORF">GCM10010347_18740</name>
</gene>
<name>A0ABQ3ET75_9ACTN</name>
<reference evidence="3" key="1">
    <citation type="journal article" date="2019" name="Int. J. Syst. Evol. Microbiol.">
        <title>The Global Catalogue of Microorganisms (GCM) 10K type strain sequencing project: providing services to taxonomists for standard genome sequencing and annotation.</title>
        <authorList>
            <consortium name="The Broad Institute Genomics Platform"/>
            <consortium name="The Broad Institute Genome Sequencing Center for Infectious Disease"/>
            <person name="Wu L."/>
            <person name="Ma J."/>
        </authorList>
    </citation>
    <scope>NUCLEOTIDE SEQUENCE [LARGE SCALE GENOMIC DNA]</scope>
    <source>
        <strain evidence="3">JCM 4738</strain>
    </source>
</reference>
<proteinExistence type="predicted"/>
<feature type="compositionally biased region" description="Gly residues" evidence="1">
    <location>
        <begin position="1"/>
        <end position="16"/>
    </location>
</feature>
<keyword evidence="2" id="KW-0067">ATP-binding</keyword>
<feature type="region of interest" description="Disordered" evidence="1">
    <location>
        <begin position="1"/>
        <end position="23"/>
    </location>
</feature>